<dbReference type="Proteomes" id="UP000271590">
    <property type="component" value="Unassembled WGS sequence"/>
</dbReference>
<evidence type="ECO:0000259" key="1">
    <source>
        <dbReference type="Pfam" id="PF09278"/>
    </source>
</evidence>
<dbReference type="RefSeq" id="WP_124957814.1">
    <property type="nucleotide sequence ID" value="NZ_CBFHCE010000010.1"/>
</dbReference>
<reference evidence="2 3" key="1">
    <citation type="submission" date="2018-11" db="EMBL/GenBank/DDBJ databases">
        <title>The genome of Variovorax sp T529.</title>
        <authorList>
            <person name="Gao J."/>
        </authorList>
    </citation>
    <scope>NUCLEOTIDE SEQUENCE [LARGE SCALE GENOMIC DNA]</scope>
    <source>
        <strain evidence="2 3">T529</strain>
    </source>
</reference>
<name>A0A3P3EW25_9BURK</name>
<evidence type="ECO:0000313" key="3">
    <source>
        <dbReference type="Proteomes" id="UP000271590"/>
    </source>
</evidence>
<proteinExistence type="predicted"/>
<dbReference type="Gene3D" id="1.10.1660.10">
    <property type="match status" value="1"/>
</dbReference>
<organism evidence="2 3">
    <name type="scientific">Variovorax beijingensis</name>
    <dbReference type="NCBI Taxonomy" id="2496117"/>
    <lineage>
        <taxon>Bacteria</taxon>
        <taxon>Pseudomonadati</taxon>
        <taxon>Pseudomonadota</taxon>
        <taxon>Betaproteobacteria</taxon>
        <taxon>Burkholderiales</taxon>
        <taxon>Comamonadaceae</taxon>
        <taxon>Variovorax</taxon>
    </lineage>
</organism>
<dbReference type="AlphaFoldDB" id="A0A3P3EW25"/>
<dbReference type="Pfam" id="PF09278">
    <property type="entry name" value="MerR-DNA-bind"/>
    <property type="match status" value="1"/>
</dbReference>
<gene>
    <name evidence="2" type="ORF">EH244_07730</name>
</gene>
<accession>A0A3P3EW25</accession>
<evidence type="ECO:0000313" key="2">
    <source>
        <dbReference type="EMBL" id="RRH90620.1"/>
    </source>
</evidence>
<comment type="caution">
    <text evidence="2">The sequence shown here is derived from an EMBL/GenBank/DDBJ whole genome shotgun (WGS) entry which is preliminary data.</text>
</comment>
<dbReference type="SUPFAM" id="SSF46955">
    <property type="entry name" value="Putative DNA-binding domain"/>
    <property type="match status" value="1"/>
</dbReference>
<dbReference type="EMBL" id="RQXU01000003">
    <property type="protein sequence ID" value="RRH90620.1"/>
    <property type="molecule type" value="Genomic_DNA"/>
</dbReference>
<dbReference type="InterPro" id="IPR009061">
    <property type="entry name" value="DNA-bd_dom_put_sf"/>
</dbReference>
<dbReference type="InterPro" id="IPR015358">
    <property type="entry name" value="Tscrpt_reg_MerR_DNA-bd"/>
</dbReference>
<sequence length="166" mass="18382">MEHPTAPAAAARLSLAELVARSGASAQLLRDCEWLGLLDGMARTEEDGCRYDERAVSTLRFARRAHALGFEAPEVVELHALWRDGHRASFDVKRVALERAGDLAQRIEELAHMKRLLERLAHCCEGDERPECPILDELAGLQGFANCEARRAGRPVQRAMRPSSSA</sequence>
<feature type="domain" description="Transcription regulator MerR DNA binding" evidence="1">
    <location>
        <begin position="57"/>
        <end position="119"/>
    </location>
</feature>
<protein>
    <submittedName>
        <fullName evidence="2">MerR family transcriptional regulator</fullName>
    </submittedName>
</protein>